<dbReference type="PANTHER" id="PTHR22765">
    <property type="entry name" value="RING FINGER AND PROTEASE ASSOCIATED DOMAIN-CONTAINING"/>
    <property type="match status" value="1"/>
</dbReference>
<feature type="compositionally biased region" description="Acidic residues" evidence="1">
    <location>
        <begin position="126"/>
        <end position="152"/>
    </location>
</feature>
<accession>A0A4U6VDS9</accession>
<dbReference type="Proteomes" id="UP000298652">
    <property type="component" value="Chromosome 3"/>
</dbReference>
<dbReference type="GO" id="GO:0061630">
    <property type="term" value="F:ubiquitin protein ligase activity"/>
    <property type="evidence" value="ECO:0007669"/>
    <property type="project" value="TreeGrafter"/>
</dbReference>
<dbReference type="SMART" id="SM00184">
    <property type="entry name" value="RING"/>
    <property type="match status" value="1"/>
</dbReference>
<gene>
    <name evidence="3" type="ORF">SEVIR_3G160100v2</name>
</gene>
<keyword evidence="4" id="KW-1185">Reference proteome</keyword>
<dbReference type="SUPFAM" id="SSF57850">
    <property type="entry name" value="RING/U-box"/>
    <property type="match status" value="1"/>
</dbReference>
<sequence>MDEDAQAGGQRYVCADRIVYASAGSIPTPAWRRPRPRHDTPTWVSDPHFTLRTATCSKRARVDATSDASVLGLPEVTASDVLQSECAICLQDWGADEETLRAMPCSHAFHQHCISNAPTPDHTPEEGDEEQEEEEEHEQEGGGEVEDWEWEDGAIGGESS</sequence>
<protein>
    <recommendedName>
        <fullName evidence="2">RING-type domain-containing protein</fullName>
    </recommendedName>
</protein>
<feature type="region of interest" description="Disordered" evidence="1">
    <location>
        <begin position="116"/>
        <end position="160"/>
    </location>
</feature>
<dbReference type="Gramene" id="TKW26043">
    <property type="protein sequence ID" value="TKW26043"/>
    <property type="gene ID" value="SEVIR_3G160100v2"/>
</dbReference>
<feature type="domain" description="RING-type" evidence="2">
    <location>
        <begin position="86"/>
        <end position="122"/>
    </location>
</feature>
<dbReference type="GO" id="GO:0006511">
    <property type="term" value="P:ubiquitin-dependent protein catabolic process"/>
    <property type="evidence" value="ECO:0007669"/>
    <property type="project" value="TreeGrafter"/>
</dbReference>
<dbReference type="AlphaFoldDB" id="A0A4U6VDS9"/>
<reference evidence="3" key="1">
    <citation type="submission" date="2019-03" db="EMBL/GenBank/DDBJ databases">
        <title>WGS assembly of Setaria viridis.</title>
        <authorList>
            <person name="Huang P."/>
            <person name="Jenkins J."/>
            <person name="Grimwood J."/>
            <person name="Barry K."/>
            <person name="Healey A."/>
            <person name="Mamidi S."/>
            <person name="Sreedasyam A."/>
            <person name="Shu S."/>
            <person name="Feldman M."/>
            <person name="Wu J."/>
            <person name="Yu Y."/>
            <person name="Chen C."/>
            <person name="Johnson J."/>
            <person name="Rokhsar D."/>
            <person name="Baxter I."/>
            <person name="Schmutz J."/>
            <person name="Brutnell T."/>
            <person name="Kellogg E."/>
        </authorList>
    </citation>
    <scope>NUCLEOTIDE SEQUENCE [LARGE SCALE GENOMIC DNA]</scope>
</reference>
<organism evidence="3 4">
    <name type="scientific">Setaria viridis</name>
    <name type="common">Green bristlegrass</name>
    <name type="synonym">Setaria italica subsp. viridis</name>
    <dbReference type="NCBI Taxonomy" id="4556"/>
    <lineage>
        <taxon>Eukaryota</taxon>
        <taxon>Viridiplantae</taxon>
        <taxon>Streptophyta</taxon>
        <taxon>Embryophyta</taxon>
        <taxon>Tracheophyta</taxon>
        <taxon>Spermatophyta</taxon>
        <taxon>Magnoliopsida</taxon>
        <taxon>Liliopsida</taxon>
        <taxon>Poales</taxon>
        <taxon>Poaceae</taxon>
        <taxon>PACMAD clade</taxon>
        <taxon>Panicoideae</taxon>
        <taxon>Panicodae</taxon>
        <taxon>Paniceae</taxon>
        <taxon>Cenchrinae</taxon>
        <taxon>Setaria</taxon>
    </lineage>
</organism>
<dbReference type="InterPro" id="IPR001841">
    <property type="entry name" value="Znf_RING"/>
</dbReference>
<dbReference type="InterPro" id="IPR013083">
    <property type="entry name" value="Znf_RING/FYVE/PHD"/>
</dbReference>
<dbReference type="Pfam" id="PF17123">
    <property type="entry name" value="zf-RING_11"/>
    <property type="match status" value="1"/>
</dbReference>
<proteinExistence type="predicted"/>
<dbReference type="InterPro" id="IPR051826">
    <property type="entry name" value="E3_ubiquitin-ligase_domain"/>
</dbReference>
<dbReference type="EMBL" id="CM016554">
    <property type="protein sequence ID" value="TKW26043.1"/>
    <property type="molecule type" value="Genomic_DNA"/>
</dbReference>
<evidence type="ECO:0000313" key="3">
    <source>
        <dbReference type="EMBL" id="TKW26043.1"/>
    </source>
</evidence>
<name>A0A4U6VDS9_SETVI</name>
<evidence type="ECO:0000256" key="1">
    <source>
        <dbReference type="SAM" id="MobiDB-lite"/>
    </source>
</evidence>
<evidence type="ECO:0000313" key="4">
    <source>
        <dbReference type="Proteomes" id="UP000298652"/>
    </source>
</evidence>
<dbReference type="Gene3D" id="3.30.40.10">
    <property type="entry name" value="Zinc/RING finger domain, C3HC4 (zinc finger)"/>
    <property type="match status" value="1"/>
</dbReference>
<dbReference type="OMA" id="CADRIVY"/>
<dbReference type="PANTHER" id="PTHR22765:SF434">
    <property type="entry name" value="GB|AAD18119.1-RELATED"/>
    <property type="match status" value="1"/>
</dbReference>
<evidence type="ECO:0000259" key="2">
    <source>
        <dbReference type="SMART" id="SM00184"/>
    </source>
</evidence>